<protein>
    <submittedName>
        <fullName evidence="1">Uncharacterized protein</fullName>
    </submittedName>
</protein>
<accession>A0ACC0AA61</accession>
<evidence type="ECO:0000313" key="2">
    <source>
        <dbReference type="Proteomes" id="UP001060085"/>
    </source>
</evidence>
<organism evidence="1 2">
    <name type="scientific">Catharanthus roseus</name>
    <name type="common">Madagascar periwinkle</name>
    <name type="synonym">Vinca rosea</name>
    <dbReference type="NCBI Taxonomy" id="4058"/>
    <lineage>
        <taxon>Eukaryota</taxon>
        <taxon>Viridiplantae</taxon>
        <taxon>Streptophyta</taxon>
        <taxon>Embryophyta</taxon>
        <taxon>Tracheophyta</taxon>
        <taxon>Spermatophyta</taxon>
        <taxon>Magnoliopsida</taxon>
        <taxon>eudicotyledons</taxon>
        <taxon>Gunneridae</taxon>
        <taxon>Pentapetalae</taxon>
        <taxon>asterids</taxon>
        <taxon>lamiids</taxon>
        <taxon>Gentianales</taxon>
        <taxon>Apocynaceae</taxon>
        <taxon>Rauvolfioideae</taxon>
        <taxon>Vinceae</taxon>
        <taxon>Catharanthinae</taxon>
        <taxon>Catharanthus</taxon>
    </lineage>
</organism>
<keyword evidence="2" id="KW-1185">Reference proteome</keyword>
<name>A0ACC0AA61_CATRO</name>
<dbReference type="Proteomes" id="UP001060085">
    <property type="component" value="Linkage Group LG06"/>
</dbReference>
<gene>
    <name evidence="1" type="ORF">M9H77_26568</name>
</gene>
<sequence length="636" mass="66311">MDKASQHHTTSLAIVSKDLDRIVNAGSCQNVLPALGVGSPGGITREGKRKWVLVDEPMSLKDGSYLALGLGNSSCSCITMSSGKEIEDESSINLALSIDLLGNNRVPDLKKVSYVTAETFERRPKLDLDLSLSTGTSESDITNVAQGSSAGWKATEAPVLANTLQLVDEGSTSSRWKCGPLVPPLQFPETVAPVDQIHSHNYPISVASNISFQGVEASKDMVSDSSVVAPQQQRRTNVKTCRFDGCVRGARGASGLCIAHGGGRRCQRAGCLKGAEGRTVFCKAHGGGRRCQHLGCTKSAEGRTDYCIGHGGGRRCGHEGCPRAARGKSGLCIRHGGGKRCRMENCSKSAEGISSLCISHGGGRRCQYPACTKGAQGSTMFCKAHGGGKRCTYLGCMKGAEGSTPFCKGHGGGKRCTSEGCTKSVHGGTLFCVSHGGGKRCGMDGCTKSARGRTSFCVRHGGGKRCKYEGCTKSAQGSTDFCKAHGGGKRCSWGQVSSDFGVQAAAPCDKFARGKSGLCASHAAQVEEGTMHTGAPLDLPIQDLQSSPVNNKMKGALDLSNVIAADGGGLSIGHGYKQKSPQVPLQNTSVVGNGCLDQFSLPEGRVHGGSLMAMLKAGTSFQTNNNHNADSQSRPG</sequence>
<reference evidence="2" key="1">
    <citation type="journal article" date="2023" name="Nat. Plants">
        <title>Single-cell RNA sequencing provides a high-resolution roadmap for understanding the multicellular compartmentation of specialized metabolism.</title>
        <authorList>
            <person name="Sun S."/>
            <person name="Shen X."/>
            <person name="Li Y."/>
            <person name="Li Y."/>
            <person name="Wang S."/>
            <person name="Li R."/>
            <person name="Zhang H."/>
            <person name="Shen G."/>
            <person name="Guo B."/>
            <person name="Wei J."/>
            <person name="Xu J."/>
            <person name="St-Pierre B."/>
            <person name="Chen S."/>
            <person name="Sun C."/>
        </authorList>
    </citation>
    <scope>NUCLEOTIDE SEQUENCE [LARGE SCALE GENOMIC DNA]</scope>
</reference>
<comment type="caution">
    <text evidence="1">The sequence shown here is derived from an EMBL/GenBank/DDBJ whole genome shotgun (WGS) entry which is preliminary data.</text>
</comment>
<evidence type="ECO:0000313" key="1">
    <source>
        <dbReference type="EMBL" id="KAI5657775.1"/>
    </source>
</evidence>
<proteinExistence type="predicted"/>
<dbReference type="EMBL" id="CM044706">
    <property type="protein sequence ID" value="KAI5657775.1"/>
    <property type="molecule type" value="Genomic_DNA"/>
</dbReference>